<feature type="non-terminal residue" evidence="1">
    <location>
        <position position="369"/>
    </location>
</feature>
<evidence type="ECO:0000313" key="1">
    <source>
        <dbReference type="EMBL" id="SVB71465.1"/>
    </source>
</evidence>
<dbReference type="InterPro" id="IPR011989">
    <property type="entry name" value="ARM-like"/>
</dbReference>
<dbReference type="EMBL" id="UINC01054129">
    <property type="protein sequence ID" value="SVB71465.1"/>
    <property type="molecule type" value="Genomic_DNA"/>
</dbReference>
<dbReference type="InterPro" id="IPR008775">
    <property type="entry name" value="Phytyl_CoA_dOase-like"/>
</dbReference>
<dbReference type="Gene3D" id="2.60.120.620">
    <property type="entry name" value="q2cbj1_9rhob like domain"/>
    <property type="match status" value="1"/>
</dbReference>
<dbReference type="AlphaFoldDB" id="A0A382G9I3"/>
<proteinExistence type="predicted"/>
<dbReference type="Gene3D" id="1.25.10.10">
    <property type="entry name" value="Leucine-rich Repeat Variant"/>
    <property type="match status" value="1"/>
</dbReference>
<gene>
    <name evidence="1" type="ORF">METZ01_LOCUS224319</name>
</gene>
<name>A0A382G9I3_9ZZZZ</name>
<dbReference type="SUPFAM" id="SSF51197">
    <property type="entry name" value="Clavaminate synthase-like"/>
    <property type="match status" value="1"/>
</dbReference>
<dbReference type="Pfam" id="PF05721">
    <property type="entry name" value="PhyH"/>
    <property type="match status" value="1"/>
</dbReference>
<sequence>MPLLTDDQYLEFLSNGFLVIQPSAMTEADHDSLYQSAFDLYEQNNKVQNPKAHLELLGDNLRALVPAVDNMLNDPAVDDAIRSILGEHYILHPHNFVHKSLKVDQIFHQDGNLPWNERGHYRSHRPDWLILFYYPQTVDATNGPTEIIPGTQYWTKDFETEDGWHSNDSLDRDFKEVMASDDLTLPDQRQQRALDSLGISDLRRQFIHVPKGSVVIGNYDLIHRGSRKLPGAAPRFMYKFYFARSQEPTAPSWAHSQQPEFAQARSEIQPVIKQIWEWSSGRRAEETIDDPVPVIEQLRSGPEHKKVEAAYRLGMWKDPLAVSALISGLQADSEATRRASAYGLRTQGEAATQGVVAALLNGSPQVRRV</sequence>
<reference evidence="1" key="1">
    <citation type="submission" date="2018-05" db="EMBL/GenBank/DDBJ databases">
        <authorList>
            <person name="Lanie J.A."/>
            <person name="Ng W.-L."/>
            <person name="Kazmierczak K.M."/>
            <person name="Andrzejewski T.M."/>
            <person name="Davidsen T.M."/>
            <person name="Wayne K.J."/>
            <person name="Tettelin H."/>
            <person name="Glass J.I."/>
            <person name="Rusch D."/>
            <person name="Podicherti R."/>
            <person name="Tsui H.-C.T."/>
            <person name="Winkler M.E."/>
        </authorList>
    </citation>
    <scope>NUCLEOTIDE SEQUENCE</scope>
</reference>
<organism evidence="1">
    <name type="scientific">marine metagenome</name>
    <dbReference type="NCBI Taxonomy" id="408172"/>
    <lineage>
        <taxon>unclassified sequences</taxon>
        <taxon>metagenomes</taxon>
        <taxon>ecological metagenomes</taxon>
    </lineage>
</organism>
<protein>
    <recommendedName>
        <fullName evidence="2">Phytanoyl-CoA dioxygenase</fullName>
    </recommendedName>
</protein>
<accession>A0A382G9I3</accession>
<evidence type="ECO:0008006" key="2">
    <source>
        <dbReference type="Google" id="ProtNLM"/>
    </source>
</evidence>